<evidence type="ECO:0000313" key="6">
    <source>
        <dbReference type="Proteomes" id="UP001652461"/>
    </source>
</evidence>
<dbReference type="Gene3D" id="3.30.70.20">
    <property type="match status" value="1"/>
</dbReference>
<dbReference type="InterPro" id="IPR020471">
    <property type="entry name" value="AKR"/>
</dbReference>
<dbReference type="PANTHER" id="PTHR43312:SF1">
    <property type="entry name" value="NADP-DEPENDENT OXIDOREDUCTASE DOMAIN-CONTAINING PROTEIN"/>
    <property type="match status" value="1"/>
</dbReference>
<dbReference type="CDD" id="cd19100">
    <property type="entry name" value="AKR_unchar"/>
    <property type="match status" value="1"/>
</dbReference>
<organism evidence="5 6">
    <name type="scientific">Laedolimicola ammoniilytica</name>
    <dbReference type="NCBI Taxonomy" id="2981771"/>
    <lineage>
        <taxon>Bacteria</taxon>
        <taxon>Bacillati</taxon>
        <taxon>Bacillota</taxon>
        <taxon>Clostridia</taxon>
        <taxon>Lachnospirales</taxon>
        <taxon>Lachnospiraceae</taxon>
        <taxon>Laedolimicola</taxon>
    </lineage>
</organism>
<dbReference type="Gene3D" id="3.20.20.100">
    <property type="entry name" value="NADP-dependent oxidoreductase domain"/>
    <property type="match status" value="1"/>
</dbReference>
<dbReference type="SUPFAM" id="SSF54862">
    <property type="entry name" value="4Fe-4S ferredoxins"/>
    <property type="match status" value="1"/>
</dbReference>
<dbReference type="PANTHER" id="PTHR43312">
    <property type="entry name" value="D-THREO-ALDOSE 1-DEHYDROGENASE"/>
    <property type="match status" value="1"/>
</dbReference>
<accession>A0ABT2RUU8</accession>
<proteinExistence type="predicted"/>
<dbReference type="Pfam" id="PF00248">
    <property type="entry name" value="Aldo_ket_red"/>
    <property type="match status" value="1"/>
</dbReference>
<dbReference type="Proteomes" id="UP001652461">
    <property type="component" value="Unassembled WGS sequence"/>
</dbReference>
<evidence type="ECO:0000313" key="5">
    <source>
        <dbReference type="EMBL" id="MCU6696091.1"/>
    </source>
</evidence>
<dbReference type="InterPro" id="IPR036812">
    <property type="entry name" value="NAD(P)_OxRdtase_dom_sf"/>
</dbReference>
<keyword evidence="3" id="KW-0411">Iron-sulfur</keyword>
<keyword evidence="6" id="KW-1185">Reference proteome</keyword>
<comment type="caution">
    <text evidence="5">The sequence shown here is derived from an EMBL/GenBank/DDBJ whole genome shotgun (WGS) entry which is preliminary data.</text>
</comment>
<dbReference type="PROSITE" id="PS51379">
    <property type="entry name" value="4FE4S_FER_2"/>
    <property type="match status" value="2"/>
</dbReference>
<gene>
    <name evidence="5" type="ORF">OCV63_04170</name>
</gene>
<sequence>MKKKILGNTDIRVSVAGFGVLPMGPSQLALPVEQGAGVIRYALEHGFNFLDTAQYYRTYPYIKRALEHGGFDDVVISSKSLCTDYDGMMDAVLEAQEELGRDVIDIFLMHEVRSGQLEERSGAWNALIDARAKGLVRAIGLSTHHIDVTEAAASMPELDVVFPLINYAGLGIRKGDAFGSKEEMLEAIRRCHRAGKGVFSMKAFGGGSLTSHYQEALDYVFSKEEIDSVMIGFGKNAEVDDLVAYLDGSMPKTYNPDVSKKKVYINQEDCEGCGSCKAACPAGAIFYNDNGLAEVDHDKCLTCGYCSPVCPVRAVIMY</sequence>
<protein>
    <submittedName>
        <fullName evidence="5">Aldo/keto reductase</fullName>
    </submittedName>
</protein>
<name>A0ABT2RUU8_9FIRM</name>
<dbReference type="SUPFAM" id="SSF51430">
    <property type="entry name" value="NAD(P)-linked oxidoreductase"/>
    <property type="match status" value="1"/>
</dbReference>
<evidence type="ECO:0000259" key="4">
    <source>
        <dbReference type="PROSITE" id="PS51379"/>
    </source>
</evidence>
<dbReference type="InterPro" id="IPR053135">
    <property type="entry name" value="AKR2_Oxidoreductase"/>
</dbReference>
<dbReference type="InterPro" id="IPR017896">
    <property type="entry name" value="4Fe4S_Fe-S-bd"/>
</dbReference>
<evidence type="ECO:0000256" key="2">
    <source>
        <dbReference type="ARBA" id="ARBA00023004"/>
    </source>
</evidence>
<keyword evidence="1" id="KW-0479">Metal-binding</keyword>
<dbReference type="InterPro" id="IPR023210">
    <property type="entry name" value="NADP_OxRdtase_dom"/>
</dbReference>
<dbReference type="RefSeq" id="WP_158362238.1">
    <property type="nucleotide sequence ID" value="NZ_JAOQKC010000004.1"/>
</dbReference>
<evidence type="ECO:0000256" key="1">
    <source>
        <dbReference type="ARBA" id="ARBA00022723"/>
    </source>
</evidence>
<dbReference type="EMBL" id="JAOQKC010000004">
    <property type="protein sequence ID" value="MCU6696091.1"/>
    <property type="molecule type" value="Genomic_DNA"/>
</dbReference>
<dbReference type="InterPro" id="IPR017900">
    <property type="entry name" value="4Fe4S_Fe_S_CS"/>
</dbReference>
<evidence type="ECO:0000256" key="3">
    <source>
        <dbReference type="ARBA" id="ARBA00023014"/>
    </source>
</evidence>
<feature type="domain" description="4Fe-4S ferredoxin-type" evidence="4">
    <location>
        <begin position="291"/>
        <end position="318"/>
    </location>
</feature>
<dbReference type="PRINTS" id="PR00069">
    <property type="entry name" value="ALDKETRDTASE"/>
</dbReference>
<reference evidence="5 6" key="1">
    <citation type="journal article" date="2021" name="ISME Commun">
        <title>Automated analysis of genomic sequences facilitates high-throughput and comprehensive description of bacteria.</title>
        <authorList>
            <person name="Hitch T.C.A."/>
        </authorList>
    </citation>
    <scope>NUCLEOTIDE SEQUENCE [LARGE SCALE GENOMIC DNA]</scope>
    <source>
        <strain evidence="5 6">Sanger_04</strain>
    </source>
</reference>
<feature type="domain" description="4Fe-4S ferredoxin-type" evidence="4">
    <location>
        <begin position="261"/>
        <end position="290"/>
    </location>
</feature>
<keyword evidence="2" id="KW-0408">Iron</keyword>
<dbReference type="Pfam" id="PF14697">
    <property type="entry name" value="Fer4_21"/>
    <property type="match status" value="1"/>
</dbReference>
<dbReference type="PROSITE" id="PS00198">
    <property type="entry name" value="4FE4S_FER_1"/>
    <property type="match status" value="1"/>
</dbReference>